<organism evidence="1">
    <name type="scientific">marine sediment metagenome</name>
    <dbReference type="NCBI Taxonomy" id="412755"/>
    <lineage>
        <taxon>unclassified sequences</taxon>
        <taxon>metagenomes</taxon>
        <taxon>ecological metagenomes</taxon>
    </lineage>
</organism>
<reference evidence="1" key="1">
    <citation type="journal article" date="2015" name="Nature">
        <title>Complex archaea that bridge the gap between prokaryotes and eukaryotes.</title>
        <authorList>
            <person name="Spang A."/>
            <person name="Saw J.H."/>
            <person name="Jorgensen S.L."/>
            <person name="Zaremba-Niedzwiedzka K."/>
            <person name="Martijn J."/>
            <person name="Lind A.E."/>
            <person name="van Eijk R."/>
            <person name="Schleper C."/>
            <person name="Guy L."/>
            <person name="Ettema T.J."/>
        </authorList>
    </citation>
    <scope>NUCLEOTIDE SEQUENCE</scope>
</reference>
<dbReference type="EMBL" id="LAZR01003270">
    <property type="protein sequence ID" value="KKN20124.1"/>
    <property type="molecule type" value="Genomic_DNA"/>
</dbReference>
<gene>
    <name evidence="1" type="ORF">LCGC14_0938670</name>
</gene>
<dbReference type="AlphaFoldDB" id="A0A0F9NQD0"/>
<evidence type="ECO:0000313" key="1">
    <source>
        <dbReference type="EMBL" id="KKN20124.1"/>
    </source>
</evidence>
<protein>
    <submittedName>
        <fullName evidence="1">Uncharacterized protein</fullName>
    </submittedName>
</protein>
<comment type="caution">
    <text evidence="1">The sequence shown here is derived from an EMBL/GenBank/DDBJ whole genome shotgun (WGS) entry which is preliminary data.</text>
</comment>
<proteinExistence type="predicted"/>
<sequence>MTGAYTTLKVAPADHQALLTLLGFLAGKVTEEQFRAVLQAQGRTTAGDGQDIAAAMAEMLIRAFS</sequence>
<name>A0A0F9NQD0_9ZZZZ</name>
<accession>A0A0F9NQD0</accession>